<proteinExistence type="predicted"/>
<sequence>MRDDFKIVKICPQCGSMKVNWINGGIGGPVYKCDDCNYVGTFILEVYFKDVPKFQKELNKNKY</sequence>
<dbReference type="AlphaFoldDB" id="A0A0Q0RZ67"/>
<accession>A0A0Q0RZ67</accession>
<comment type="caution">
    <text evidence="1">The sequence shown here is derived from an EMBL/GenBank/DDBJ whole genome shotgun (WGS) entry which is preliminary data.</text>
</comment>
<organism evidence="1 2">
    <name type="scientific">Acidiplasma cupricumulans</name>
    <dbReference type="NCBI Taxonomy" id="312540"/>
    <lineage>
        <taxon>Archaea</taxon>
        <taxon>Methanobacteriati</taxon>
        <taxon>Thermoplasmatota</taxon>
        <taxon>Thermoplasmata</taxon>
        <taxon>Thermoplasmatales</taxon>
        <taxon>Ferroplasmaceae</taxon>
        <taxon>Acidiplasma</taxon>
    </lineage>
</organism>
<dbReference type="GeneID" id="84222544"/>
<dbReference type="Proteomes" id="UP000050301">
    <property type="component" value="Unassembled WGS sequence"/>
</dbReference>
<reference evidence="1 2" key="1">
    <citation type="submission" date="2015-09" db="EMBL/GenBank/DDBJ databases">
        <title>Heavy metals and arsenic resistance mechanisms in polyextremophilic archaea of the family Ferroplasmaceae.</title>
        <authorList>
            <person name="Bulaev A.G."/>
            <person name="Kanygina A.V."/>
        </authorList>
    </citation>
    <scope>NUCLEOTIDE SEQUENCE [LARGE SCALE GENOMIC DNA]</scope>
    <source>
        <strain evidence="1 2">BH2</strain>
    </source>
</reference>
<dbReference type="InParanoid" id="A0A0Q0RZ67"/>
<name>A0A0Q0RZ67_9ARCH</name>
<dbReference type="RefSeq" id="WP_048101463.1">
    <property type="nucleotide sequence ID" value="NZ_LKBH01000093.1"/>
</dbReference>
<gene>
    <name evidence="1" type="ORF">AOG55_05725</name>
</gene>
<evidence type="ECO:0000313" key="1">
    <source>
        <dbReference type="EMBL" id="KQB35792.1"/>
    </source>
</evidence>
<protein>
    <recommendedName>
        <fullName evidence="3">Transposase zinc-ribbon domain-containing protein</fullName>
    </recommendedName>
</protein>
<dbReference type="EMBL" id="LKBH01000093">
    <property type="protein sequence ID" value="KQB35792.1"/>
    <property type="molecule type" value="Genomic_DNA"/>
</dbReference>
<keyword evidence="2" id="KW-1185">Reference proteome</keyword>
<evidence type="ECO:0008006" key="3">
    <source>
        <dbReference type="Google" id="ProtNLM"/>
    </source>
</evidence>
<evidence type="ECO:0000313" key="2">
    <source>
        <dbReference type="Proteomes" id="UP000050301"/>
    </source>
</evidence>